<gene>
    <name evidence="4" type="ORF">SAMN05428964_101695</name>
</gene>
<dbReference type="InterPro" id="IPR036737">
    <property type="entry name" value="OmpA-like_sf"/>
</dbReference>
<evidence type="ECO:0000256" key="2">
    <source>
        <dbReference type="SAM" id="MobiDB-lite"/>
    </source>
</evidence>
<feature type="compositionally biased region" description="Low complexity" evidence="2">
    <location>
        <begin position="156"/>
        <end position="187"/>
    </location>
</feature>
<evidence type="ECO:0000313" key="4">
    <source>
        <dbReference type="EMBL" id="SOB93072.1"/>
    </source>
</evidence>
<evidence type="ECO:0000256" key="1">
    <source>
        <dbReference type="PROSITE-ProRule" id="PRU00473"/>
    </source>
</evidence>
<feature type="region of interest" description="Disordered" evidence="2">
    <location>
        <begin position="136"/>
        <end position="187"/>
    </location>
</feature>
<dbReference type="CDD" id="cd07185">
    <property type="entry name" value="OmpA_C-like"/>
    <property type="match status" value="1"/>
</dbReference>
<dbReference type="Pfam" id="PF00691">
    <property type="entry name" value="OmpA"/>
    <property type="match status" value="1"/>
</dbReference>
<dbReference type="PROSITE" id="PS51123">
    <property type="entry name" value="OMPA_2"/>
    <property type="match status" value="1"/>
</dbReference>
<reference evidence="4 5" key="1">
    <citation type="submission" date="2017-08" db="EMBL/GenBank/DDBJ databases">
        <authorList>
            <person name="de Groot N.N."/>
        </authorList>
    </citation>
    <scope>NUCLEOTIDE SEQUENCE [LARGE SCALE GENOMIC DNA]</scope>
    <source>
        <strain evidence="4 5">USBA 78</strain>
    </source>
</reference>
<dbReference type="Gene3D" id="3.30.1330.60">
    <property type="entry name" value="OmpA-like domain"/>
    <property type="match status" value="1"/>
</dbReference>
<name>A0A285RKU7_9PROT</name>
<proteinExistence type="predicted"/>
<accession>A0A285RKU7</accession>
<dbReference type="PANTHER" id="PTHR30329">
    <property type="entry name" value="STATOR ELEMENT OF FLAGELLAR MOTOR COMPLEX"/>
    <property type="match status" value="1"/>
</dbReference>
<evidence type="ECO:0000313" key="5">
    <source>
        <dbReference type="Proteomes" id="UP000219068"/>
    </source>
</evidence>
<protein>
    <submittedName>
        <fullName evidence="4">Outer membrane protein OmpA</fullName>
    </submittedName>
</protein>
<dbReference type="EMBL" id="OBMM01000001">
    <property type="protein sequence ID" value="SOB93072.1"/>
    <property type="molecule type" value="Genomic_DNA"/>
</dbReference>
<dbReference type="InterPro" id="IPR006665">
    <property type="entry name" value="OmpA-like"/>
</dbReference>
<dbReference type="PANTHER" id="PTHR30329:SF21">
    <property type="entry name" value="LIPOPROTEIN YIAD-RELATED"/>
    <property type="match status" value="1"/>
</dbReference>
<dbReference type="InterPro" id="IPR050330">
    <property type="entry name" value="Bact_OuterMem_StrucFunc"/>
</dbReference>
<dbReference type="SUPFAM" id="SSF103088">
    <property type="entry name" value="OmpA-like"/>
    <property type="match status" value="1"/>
</dbReference>
<dbReference type="RefSeq" id="WP_097050486.1">
    <property type="nucleotide sequence ID" value="NZ_OBMM01000001.1"/>
</dbReference>
<keyword evidence="1" id="KW-0472">Membrane</keyword>
<dbReference type="Proteomes" id="UP000219068">
    <property type="component" value="Unassembled WGS sequence"/>
</dbReference>
<sequence>MGVLKSTTWRWSEHGSAKIKLRPLLHAGSALAVVLMLGACSSVPDAINPVEWGKSIGDAFDGEDETAAKSDQPIPGEDEDYPRLADTPAKPVVTGDAERDALVAGLAADRANAQYTQSGRRQSTPPVNALQPELAPSAANVDQPEITPAPTTAVSSSAMAEPKAQAAEAQSTATATEMQKSAETTAKAAETKTAAAAGAAGAATGSAVTSAQSGSKIADEWNAKAPTSGPVPTPAPVPEKPEVLEEKAPAAPSSPEMTDEDRAAIAKAEAALVAAEAGNAASSTSSAPASSGDPVMDQYHKRLAEGEGVFANEPTPGSGPAAQAQAFDYSVYSDNGSVIVDESQLGGGGNPYLSDSAMPYAETANEVLAARLGVRSVDTLGPSVNGVQVAQIQFGHGSSNLSGSDNNVLSQVAQAWRQTGGILRIIGHASMRTANMSIEEHMAINRQVSERRASAVVSELVSLGVNPDAIFVGADGSADPRYYEGVPAGEAGNRRVEIFMDY</sequence>
<dbReference type="GO" id="GO:0016020">
    <property type="term" value="C:membrane"/>
    <property type="evidence" value="ECO:0007669"/>
    <property type="project" value="UniProtKB-UniRule"/>
</dbReference>
<organism evidence="4 5">
    <name type="scientific">Thalassospira xiamenensis</name>
    <dbReference type="NCBI Taxonomy" id="220697"/>
    <lineage>
        <taxon>Bacteria</taxon>
        <taxon>Pseudomonadati</taxon>
        <taxon>Pseudomonadota</taxon>
        <taxon>Alphaproteobacteria</taxon>
        <taxon>Rhodospirillales</taxon>
        <taxon>Thalassospiraceae</taxon>
        <taxon>Thalassospira</taxon>
    </lineage>
</organism>
<evidence type="ECO:0000259" key="3">
    <source>
        <dbReference type="PROSITE" id="PS51123"/>
    </source>
</evidence>
<feature type="domain" description="OmpA-like" evidence="3">
    <location>
        <begin position="381"/>
        <end position="502"/>
    </location>
</feature>
<dbReference type="AlphaFoldDB" id="A0A285RKU7"/>
<feature type="region of interest" description="Disordered" evidence="2">
    <location>
        <begin position="54"/>
        <end position="95"/>
    </location>
</feature>